<sequence>MVGEKNKSAIYEQKANMGFRLKEMVFHAKHHLRSTRTPCTVDVPRGHFAIYVGDDAEEKNHEKRHVVPISYLKHPLFQDLLYKAADEFGFDQLGGIRLPCSEEEFTSLTSRIN</sequence>
<dbReference type="AlphaFoldDB" id="A0A5E4ELY9"/>
<dbReference type="EMBL" id="CABIKO010000015">
    <property type="protein sequence ID" value="VVA15601.1"/>
    <property type="molecule type" value="Genomic_DNA"/>
</dbReference>
<reference evidence="3" key="1">
    <citation type="journal article" date="2020" name="Plant J.">
        <title>Transposons played a major role in the diversification between the closely related almond and peach genomes: results from the almond genome sequence.</title>
        <authorList>
            <person name="Alioto T."/>
            <person name="Alexiou K.G."/>
            <person name="Bardil A."/>
            <person name="Barteri F."/>
            <person name="Castanera R."/>
            <person name="Cruz F."/>
            <person name="Dhingra A."/>
            <person name="Duval H."/>
            <person name="Fernandez I Marti A."/>
            <person name="Frias L."/>
            <person name="Galan B."/>
            <person name="Garcia J.L."/>
            <person name="Howad W."/>
            <person name="Gomez-Garrido J."/>
            <person name="Gut M."/>
            <person name="Julca I."/>
            <person name="Morata J."/>
            <person name="Puigdomenech P."/>
            <person name="Ribeca P."/>
            <person name="Rubio Cabetas M.J."/>
            <person name="Vlasova A."/>
            <person name="Wirthensohn M."/>
            <person name="Garcia-Mas J."/>
            <person name="Gabaldon T."/>
            <person name="Casacuberta J.M."/>
            <person name="Arus P."/>
        </authorList>
    </citation>
    <scope>NUCLEOTIDE SEQUENCE [LARGE SCALE GENOMIC DNA]</scope>
    <source>
        <strain evidence="3">cv. Texas</strain>
    </source>
</reference>
<dbReference type="PANTHER" id="PTHR31929">
    <property type="entry name" value="SAUR-LIKE AUXIN-RESPONSIVE PROTEIN FAMILY-RELATED"/>
    <property type="match status" value="1"/>
</dbReference>
<dbReference type="InParanoid" id="A0A5E4ELY9"/>
<gene>
    <name evidence="2" type="ORF">ALMOND_2B015583</name>
</gene>
<dbReference type="OMA" id="MVFHAKH"/>
<dbReference type="Pfam" id="PF02519">
    <property type="entry name" value="Auxin_inducible"/>
    <property type="match status" value="1"/>
</dbReference>
<evidence type="ECO:0000313" key="2">
    <source>
        <dbReference type="EMBL" id="VVA15601.1"/>
    </source>
</evidence>
<dbReference type="Gramene" id="VVA15601">
    <property type="protein sequence ID" value="VVA15601"/>
    <property type="gene ID" value="Prudul26B015583"/>
</dbReference>
<evidence type="ECO:0000256" key="1">
    <source>
        <dbReference type="ARBA" id="ARBA00006974"/>
    </source>
</evidence>
<evidence type="ECO:0000313" key="3">
    <source>
        <dbReference type="Proteomes" id="UP000327085"/>
    </source>
</evidence>
<protein>
    <submittedName>
        <fullName evidence="2">PREDICTED: auxin-induced</fullName>
    </submittedName>
</protein>
<dbReference type="Proteomes" id="UP000327085">
    <property type="component" value="Chromosome 8"/>
</dbReference>
<organism evidence="2 3">
    <name type="scientific">Prunus dulcis</name>
    <name type="common">Almond</name>
    <name type="synonym">Amygdalus dulcis</name>
    <dbReference type="NCBI Taxonomy" id="3755"/>
    <lineage>
        <taxon>Eukaryota</taxon>
        <taxon>Viridiplantae</taxon>
        <taxon>Streptophyta</taxon>
        <taxon>Embryophyta</taxon>
        <taxon>Tracheophyta</taxon>
        <taxon>Spermatophyta</taxon>
        <taxon>Magnoliopsida</taxon>
        <taxon>eudicotyledons</taxon>
        <taxon>Gunneridae</taxon>
        <taxon>Pentapetalae</taxon>
        <taxon>rosids</taxon>
        <taxon>fabids</taxon>
        <taxon>Rosales</taxon>
        <taxon>Rosaceae</taxon>
        <taxon>Amygdaloideae</taxon>
        <taxon>Amygdaleae</taxon>
        <taxon>Prunus</taxon>
    </lineage>
</organism>
<dbReference type="GO" id="GO:0009733">
    <property type="term" value="P:response to auxin"/>
    <property type="evidence" value="ECO:0007669"/>
    <property type="project" value="InterPro"/>
</dbReference>
<dbReference type="InterPro" id="IPR003676">
    <property type="entry name" value="SAUR_fam"/>
</dbReference>
<accession>A0A5E4ELY9</accession>
<name>A0A5E4ELY9_PRUDU</name>
<proteinExistence type="inferred from homology"/>
<comment type="similarity">
    <text evidence="1">Belongs to the ARG7 family.</text>
</comment>